<dbReference type="AlphaFoldDB" id="A0A2X0MKU0"/>
<evidence type="ECO:0000256" key="1">
    <source>
        <dbReference type="SAM" id="MobiDB-lite"/>
    </source>
</evidence>
<organism evidence="2 3">
    <name type="scientific">Microbotryum silenes-dioicae</name>
    <dbReference type="NCBI Taxonomy" id="796604"/>
    <lineage>
        <taxon>Eukaryota</taxon>
        <taxon>Fungi</taxon>
        <taxon>Dikarya</taxon>
        <taxon>Basidiomycota</taxon>
        <taxon>Pucciniomycotina</taxon>
        <taxon>Microbotryomycetes</taxon>
        <taxon>Microbotryales</taxon>
        <taxon>Microbotryaceae</taxon>
        <taxon>Microbotryum</taxon>
    </lineage>
</organism>
<feature type="compositionally biased region" description="Polar residues" evidence="1">
    <location>
        <begin position="163"/>
        <end position="173"/>
    </location>
</feature>
<feature type="compositionally biased region" description="Low complexity" evidence="1">
    <location>
        <begin position="180"/>
        <end position="193"/>
    </location>
</feature>
<name>A0A2X0MKU0_9BASI</name>
<feature type="region of interest" description="Disordered" evidence="1">
    <location>
        <begin position="300"/>
        <end position="347"/>
    </location>
</feature>
<evidence type="ECO:0000313" key="2">
    <source>
        <dbReference type="EMBL" id="SGZ22547.1"/>
    </source>
</evidence>
<protein>
    <submittedName>
        <fullName evidence="2">BQ5605_C022g09504 protein</fullName>
    </submittedName>
</protein>
<feature type="region of interest" description="Disordered" evidence="1">
    <location>
        <begin position="1"/>
        <end position="111"/>
    </location>
</feature>
<sequence length="460" mass="51449">MLQPFQLQTLAHPEKKKKKTQTSRAIQRSSRSSSSSRSRIFLDENEMVDEGKQVEHYQVGLEPVRGKRDGSSAMKEVRGMPGGASVPLRDRREPLKPLNLQSGARKFRTKTKLDEERWIEIERKHIQVTSSYHEVFAAPPLPRTKGDRQARMGSTLELPTSRAAVQTESSQVQSKRRVQPTPSDSDMNPSSSPIEPGWILDDSGKVVKVSPDWEEEPQECEWAMRKGRRADDVVARCRQLGTRELSSASPPLHSPTTLLEAKWEAMRRDVPSNRSIQVALVNDLLLGAVARGLELNRMTRKRSVDATQDQPSENLVRPAETSEPRAMPTCRNSTGPAANPTIQIPNKPLPRTTHLEPSPLAELQFIPRSPNPPSTLFLNPREYYVPYLELPERTKLQLLQRAYASSSTSLHPRTKELPFDCGEGGKGRERGRGENLPRVWGNAPEVESLVVWVGSGIGPG</sequence>
<feature type="region of interest" description="Disordered" evidence="1">
    <location>
        <begin position="138"/>
        <end position="200"/>
    </location>
</feature>
<feature type="compositionally biased region" description="Basic and acidic residues" evidence="1">
    <location>
        <begin position="64"/>
        <end position="78"/>
    </location>
</feature>
<feature type="compositionally biased region" description="Polar residues" evidence="1">
    <location>
        <begin position="330"/>
        <end position="344"/>
    </location>
</feature>
<proteinExistence type="predicted"/>
<evidence type="ECO:0000313" key="3">
    <source>
        <dbReference type="Proteomes" id="UP000249464"/>
    </source>
</evidence>
<gene>
    <name evidence="2" type="primary">BQ5605_C022g09504</name>
    <name evidence="2" type="ORF">BQ5605_C022G09504</name>
</gene>
<dbReference type="Proteomes" id="UP000249464">
    <property type="component" value="Unassembled WGS sequence"/>
</dbReference>
<reference evidence="2 3" key="1">
    <citation type="submission" date="2016-11" db="EMBL/GenBank/DDBJ databases">
        <authorList>
            <person name="Jaros S."/>
            <person name="Januszkiewicz K."/>
            <person name="Wedrychowicz H."/>
        </authorList>
    </citation>
    <scope>NUCLEOTIDE SEQUENCE [LARGE SCALE GENOMIC DNA]</scope>
</reference>
<feature type="compositionally biased region" description="Low complexity" evidence="1">
    <location>
        <begin position="28"/>
        <end position="39"/>
    </location>
</feature>
<feature type="region of interest" description="Disordered" evidence="1">
    <location>
        <begin position="407"/>
        <end position="436"/>
    </location>
</feature>
<accession>A0A2X0MKU0</accession>
<keyword evidence="3" id="KW-1185">Reference proteome</keyword>
<dbReference type="EMBL" id="FQNC01000084">
    <property type="protein sequence ID" value="SGZ22547.1"/>
    <property type="molecule type" value="Genomic_DNA"/>
</dbReference>
<feature type="compositionally biased region" description="Basic and acidic residues" evidence="1">
    <location>
        <begin position="413"/>
        <end position="435"/>
    </location>
</feature>